<evidence type="ECO:0000313" key="4">
    <source>
        <dbReference type="EMBL" id="SOC47834.1"/>
    </source>
</evidence>
<proteinExistence type="predicted"/>
<sequence>MSALDAGISALLDLAHHAPRTLGLADEEQRKLAEWAAAHGNGVTAMPALPVVVASYLAWMAAGEVDVDGRVLRRPYARSTIRIARGGIGLAHRRAGASDPTADPYVRAVMRGIARCLWIRRPRQQDPLTDDLLLKLVTLRPPLPAVTAVRDRAAVLVARATGMTLTEVAALPRSALTILAARAVLRLPTGPVTLACRCTAPAGELLCPVAVLRDLDADLPARAELLFGVVHADRNRGAGPLTYPESAATERVLRAVQAAVCGAGVRWPARAPLPVHDDDALALLMARLDPETTTWVRDTAALLVGWHLALRGGEVGGALAMADLTRDPLGYTARLGRTKGDQVAAGTPLSLMSTREPLLNPVAALDAWLLRRGRDSGPVFTSMHGGRPRLDRPMTTTSVSRTVRARAAAAGLTGRYSSHSLRIGFVVTAVKLGASIPDLMTVTRHRDPDMVGYYARGLRGRADPKVLAEVLGWKEPAA</sequence>
<keyword evidence="2" id="KW-0233">DNA recombination</keyword>
<dbReference type="RefSeq" id="WP_141437060.1">
    <property type="nucleotide sequence ID" value="NZ_OBQI01000001.1"/>
</dbReference>
<dbReference type="SUPFAM" id="SSF56349">
    <property type="entry name" value="DNA breaking-rejoining enzymes"/>
    <property type="match status" value="1"/>
</dbReference>
<dbReference type="Gene3D" id="1.10.150.130">
    <property type="match status" value="1"/>
</dbReference>
<reference evidence="5" key="1">
    <citation type="submission" date="2017-08" db="EMBL/GenBank/DDBJ databases">
        <authorList>
            <person name="Varghese N."/>
            <person name="Submissions S."/>
        </authorList>
    </citation>
    <scope>NUCLEOTIDE SEQUENCE [LARGE SCALE GENOMIC DNA]</scope>
    <source>
        <strain evidence="5">DSM 4725</strain>
    </source>
</reference>
<evidence type="ECO:0000256" key="1">
    <source>
        <dbReference type="ARBA" id="ARBA00023125"/>
    </source>
</evidence>
<dbReference type="GO" id="GO:0015074">
    <property type="term" value="P:DNA integration"/>
    <property type="evidence" value="ECO:0007669"/>
    <property type="project" value="InterPro"/>
</dbReference>
<dbReference type="EMBL" id="OBQI01000001">
    <property type="protein sequence ID" value="SOC47834.1"/>
    <property type="molecule type" value="Genomic_DNA"/>
</dbReference>
<dbReference type="InterPro" id="IPR011010">
    <property type="entry name" value="DNA_brk_join_enz"/>
</dbReference>
<dbReference type="Gene3D" id="1.10.443.10">
    <property type="entry name" value="Intergrase catalytic core"/>
    <property type="match status" value="1"/>
</dbReference>
<dbReference type="GO" id="GO:0006310">
    <property type="term" value="P:DNA recombination"/>
    <property type="evidence" value="ECO:0007669"/>
    <property type="project" value="UniProtKB-KW"/>
</dbReference>
<dbReference type="Proteomes" id="UP000219435">
    <property type="component" value="Unassembled WGS sequence"/>
</dbReference>
<evidence type="ECO:0000313" key="5">
    <source>
        <dbReference type="Proteomes" id="UP000219435"/>
    </source>
</evidence>
<dbReference type="InterPro" id="IPR010998">
    <property type="entry name" value="Integrase_recombinase_N"/>
</dbReference>
<keyword evidence="1" id="KW-0238">DNA-binding</keyword>
<feature type="domain" description="Tyr recombinase" evidence="3">
    <location>
        <begin position="270"/>
        <end position="472"/>
    </location>
</feature>
<name>A0A285V148_9ACTN</name>
<dbReference type="GO" id="GO:0003677">
    <property type="term" value="F:DNA binding"/>
    <property type="evidence" value="ECO:0007669"/>
    <property type="project" value="UniProtKB-KW"/>
</dbReference>
<dbReference type="InterPro" id="IPR002104">
    <property type="entry name" value="Integrase_catalytic"/>
</dbReference>
<dbReference type="PROSITE" id="PS51898">
    <property type="entry name" value="TYR_RECOMBINASE"/>
    <property type="match status" value="1"/>
</dbReference>
<organism evidence="4 5">
    <name type="scientific">Blastococcus aggregatus</name>
    <dbReference type="NCBI Taxonomy" id="38502"/>
    <lineage>
        <taxon>Bacteria</taxon>
        <taxon>Bacillati</taxon>
        <taxon>Actinomycetota</taxon>
        <taxon>Actinomycetes</taxon>
        <taxon>Geodermatophilales</taxon>
        <taxon>Geodermatophilaceae</taxon>
        <taxon>Blastococcus</taxon>
    </lineage>
</organism>
<dbReference type="OrthoDB" id="9815875at2"/>
<keyword evidence="5" id="KW-1185">Reference proteome</keyword>
<evidence type="ECO:0000256" key="2">
    <source>
        <dbReference type="ARBA" id="ARBA00023172"/>
    </source>
</evidence>
<protein>
    <submittedName>
        <fullName evidence="4">Phage integrase family protein</fullName>
    </submittedName>
</protein>
<dbReference type="InterPro" id="IPR013762">
    <property type="entry name" value="Integrase-like_cat_sf"/>
</dbReference>
<dbReference type="AlphaFoldDB" id="A0A285V148"/>
<gene>
    <name evidence="4" type="ORF">SAMN05660748_1065</name>
</gene>
<evidence type="ECO:0000259" key="3">
    <source>
        <dbReference type="PROSITE" id="PS51898"/>
    </source>
</evidence>
<accession>A0A285V148</accession>
<dbReference type="SUPFAM" id="SSF47823">
    <property type="entry name" value="lambda integrase-like, N-terminal domain"/>
    <property type="match status" value="1"/>
</dbReference>